<dbReference type="PIRSF" id="PIRSF028291">
    <property type="entry name" value="UCP028291"/>
    <property type="match status" value="1"/>
</dbReference>
<dbReference type="EMBL" id="QJUL01000002">
    <property type="protein sequence ID" value="TBU97096.1"/>
    <property type="molecule type" value="Genomic_DNA"/>
</dbReference>
<dbReference type="AlphaFoldDB" id="A0A4Q9R8T1"/>
<dbReference type="Gene3D" id="3.30.310.50">
    <property type="entry name" value="Alpha-D-phosphohexomutase, C-terminal domain"/>
    <property type="match status" value="1"/>
</dbReference>
<dbReference type="Proteomes" id="UP000291334">
    <property type="component" value="Unassembled WGS sequence"/>
</dbReference>
<dbReference type="OrthoDB" id="9806511at2"/>
<evidence type="ECO:0000313" key="3">
    <source>
        <dbReference type="Proteomes" id="UP000291334"/>
    </source>
</evidence>
<dbReference type="Proteomes" id="UP000293172">
    <property type="component" value="Unassembled WGS sequence"/>
</dbReference>
<evidence type="ECO:0000313" key="2">
    <source>
        <dbReference type="EMBL" id="TBV08567.1"/>
    </source>
</evidence>
<dbReference type="InterPro" id="IPR014543">
    <property type="entry name" value="UCP028291"/>
</dbReference>
<sequence length="98" mass="11357">MIRFQGCVATASASLYMSKLCKHFRHKISVEFDEQQARAEFPFGLCLMRADDRTLRFDCEAPSEEAAARIRAVLDDHLPRFARKEDLSIDWHERLAGR</sequence>
<evidence type="ECO:0000313" key="4">
    <source>
        <dbReference type="Proteomes" id="UP000293172"/>
    </source>
</evidence>
<proteinExistence type="predicted"/>
<protein>
    <submittedName>
        <fullName evidence="1">DUF2218 domain-containing protein</fullName>
    </submittedName>
</protein>
<accession>A0A4Q9R8T1</accession>
<dbReference type="EMBL" id="QJUM01000004">
    <property type="protein sequence ID" value="TBV08567.1"/>
    <property type="molecule type" value="Genomic_DNA"/>
</dbReference>
<comment type="caution">
    <text evidence="1">The sequence shown here is derived from an EMBL/GenBank/DDBJ whole genome shotgun (WGS) entry which is preliminary data.</text>
</comment>
<keyword evidence="3" id="KW-1185">Reference proteome</keyword>
<gene>
    <name evidence="2" type="ORF">DNK34_04690</name>
    <name evidence="1" type="ORF">DNK44_02595</name>
</gene>
<organism evidence="1 4">
    <name type="scientific">Phytopseudomonas dryadis</name>
    <dbReference type="NCBI Taxonomy" id="2487520"/>
    <lineage>
        <taxon>Bacteria</taxon>
        <taxon>Pseudomonadati</taxon>
        <taxon>Pseudomonadota</taxon>
        <taxon>Gammaproteobacteria</taxon>
        <taxon>Pseudomonadales</taxon>
        <taxon>Pseudomonadaceae</taxon>
        <taxon>Phytopseudomonas</taxon>
    </lineage>
</organism>
<dbReference type="Pfam" id="PF09981">
    <property type="entry name" value="DUF2218"/>
    <property type="match status" value="1"/>
</dbReference>
<reference evidence="3 4" key="1">
    <citation type="submission" date="2018-06" db="EMBL/GenBank/DDBJ databases">
        <title>Three novel Pseudomonas species isolated from symptomatic oak.</title>
        <authorList>
            <person name="Bueno-Gonzalez V."/>
            <person name="Brady C."/>
        </authorList>
    </citation>
    <scope>NUCLEOTIDE SEQUENCE [LARGE SCALE GENOMIC DNA]</scope>
    <source>
        <strain evidence="2 3">P26B</strain>
        <strain evidence="1 4">P6B</strain>
    </source>
</reference>
<evidence type="ECO:0000313" key="1">
    <source>
        <dbReference type="EMBL" id="TBU97096.1"/>
    </source>
</evidence>
<name>A0A4Q9R8T1_9GAMM</name>
<dbReference type="RefSeq" id="WP_131174361.1">
    <property type="nucleotide sequence ID" value="NZ_QJUL01000002.1"/>
</dbReference>